<feature type="transmembrane region" description="Helical" evidence="7">
    <location>
        <begin position="371"/>
        <end position="390"/>
    </location>
</feature>
<dbReference type="AlphaFoldDB" id="A0A812IW05"/>
<dbReference type="GO" id="GO:0007154">
    <property type="term" value="P:cell communication"/>
    <property type="evidence" value="ECO:0007669"/>
    <property type="project" value="InterPro"/>
</dbReference>
<comment type="caution">
    <text evidence="9">The sequence shown here is derived from an EMBL/GenBank/DDBJ whole genome shotgun (WGS) entry which is preliminary data.</text>
</comment>
<dbReference type="SMART" id="SM00237">
    <property type="entry name" value="Calx_beta"/>
    <property type="match status" value="1"/>
</dbReference>
<dbReference type="GO" id="GO:0005524">
    <property type="term" value="F:ATP binding"/>
    <property type="evidence" value="ECO:0007669"/>
    <property type="project" value="InterPro"/>
</dbReference>
<dbReference type="InterPro" id="IPR027417">
    <property type="entry name" value="P-loop_NTPase"/>
</dbReference>
<keyword evidence="3" id="KW-0677">Repeat</keyword>
<dbReference type="SUPFAM" id="SSF141072">
    <property type="entry name" value="CalX-like"/>
    <property type="match status" value="1"/>
</dbReference>
<feature type="domain" description="ABC transmembrane type-1" evidence="8">
    <location>
        <begin position="220"/>
        <end position="492"/>
    </location>
</feature>
<name>A0A812IW05_9DINO</name>
<keyword evidence="1 7" id="KW-0812">Transmembrane</keyword>
<dbReference type="GO" id="GO:0016020">
    <property type="term" value="C:membrane"/>
    <property type="evidence" value="ECO:0007669"/>
    <property type="project" value="InterPro"/>
</dbReference>
<keyword evidence="10" id="KW-1185">Reference proteome</keyword>
<keyword evidence="6 7" id="KW-0472">Membrane</keyword>
<evidence type="ECO:0000256" key="2">
    <source>
        <dbReference type="ARBA" id="ARBA00022729"/>
    </source>
</evidence>
<dbReference type="Pfam" id="PF03160">
    <property type="entry name" value="Calx-beta"/>
    <property type="match status" value="1"/>
</dbReference>
<dbReference type="Gene3D" id="3.40.50.300">
    <property type="entry name" value="P-loop containing nucleotide triphosphate hydrolases"/>
    <property type="match status" value="1"/>
</dbReference>
<evidence type="ECO:0000313" key="10">
    <source>
        <dbReference type="Proteomes" id="UP000601435"/>
    </source>
</evidence>
<dbReference type="GO" id="GO:0140359">
    <property type="term" value="F:ABC-type transporter activity"/>
    <property type="evidence" value="ECO:0007669"/>
    <property type="project" value="InterPro"/>
</dbReference>
<sequence>MAGSGASATLLPFISGNRAQDQQRLVQFAGPAGRQLQLQTNNGDYQQYASARSSRPTFAAKDGDVVQFLSKTFYVKETEEFSIIRVIRIGDLRGSCSVTWQTQDGSAVAGHKYVEGGGRITFGPGESIRTFQVEILNDDAFDTTLEFDVQLDEPENCLIDPRCAKCVVMIVDDDLFPSNDHQEVIEDHDEEALYEVGFSLLKSFMGFCFHHVPEIWWKTILVLLLANLGNLYYLATIFLRVYLVDTVLNTEDPSTSERLWVPGDRDATAVALGLAWILPNFLLLGTDYFEMAVLEMGFNIRYHLRVNLFRKYLRYTPESRAKVPIQDLKISIMEDIPDLVSDGYLIIFELWAMLGKIVMVGIFMLRKHPRSAVPLFVYPILISVYLAVTYRRRLALMAKEGEGQSATIGTLMHVNNAQKLIGCYNKRSYVVRRFEESLRNQRKWVMDLKFFDFWNAQLIPWITLLAIGTYIGLSSRLVLGGTTSLGSFLATINVYKDLGDRFSTILEGLECLSKAISPLAALTTQFNLPIDIPERSEAHKMREEFVLGLSTAPMFDSIPIVFKDISIEHSNLSNLSTQAPQGSIIQILGPHDSGKGSILKKVGDLVTTSGGRVLISPHLMVLQVPHEPLFIENGGLLGNLSLAKHLESSDIGDPARGRRILRRLGLDKD</sequence>
<evidence type="ECO:0000256" key="7">
    <source>
        <dbReference type="SAM" id="Phobius"/>
    </source>
</evidence>
<feature type="transmembrane region" description="Helical" evidence="7">
    <location>
        <begin position="343"/>
        <end position="365"/>
    </location>
</feature>
<feature type="transmembrane region" description="Helical" evidence="7">
    <location>
        <begin position="267"/>
        <end position="286"/>
    </location>
</feature>
<dbReference type="EMBL" id="CAJNJA010002115">
    <property type="protein sequence ID" value="CAE7162766.1"/>
    <property type="molecule type" value="Genomic_DNA"/>
</dbReference>
<evidence type="ECO:0000256" key="1">
    <source>
        <dbReference type="ARBA" id="ARBA00022692"/>
    </source>
</evidence>
<evidence type="ECO:0000256" key="4">
    <source>
        <dbReference type="ARBA" id="ARBA00022837"/>
    </source>
</evidence>
<organism evidence="9 10">
    <name type="scientific">Symbiodinium necroappetens</name>
    <dbReference type="NCBI Taxonomy" id="1628268"/>
    <lineage>
        <taxon>Eukaryota</taxon>
        <taxon>Sar</taxon>
        <taxon>Alveolata</taxon>
        <taxon>Dinophyceae</taxon>
        <taxon>Suessiales</taxon>
        <taxon>Symbiodiniaceae</taxon>
        <taxon>Symbiodinium</taxon>
    </lineage>
</organism>
<dbReference type="SUPFAM" id="SSF90123">
    <property type="entry name" value="ABC transporter transmembrane region"/>
    <property type="match status" value="1"/>
</dbReference>
<gene>
    <name evidence="9" type="primary">Abcb9</name>
    <name evidence="9" type="ORF">SNEC2469_LOCUS418</name>
</gene>
<keyword evidence="2" id="KW-0732">Signal</keyword>
<evidence type="ECO:0000256" key="3">
    <source>
        <dbReference type="ARBA" id="ARBA00022737"/>
    </source>
</evidence>
<dbReference type="OrthoDB" id="430044at2759"/>
<keyword evidence="5 7" id="KW-1133">Transmembrane helix</keyword>
<dbReference type="InterPro" id="IPR036640">
    <property type="entry name" value="ABC1_TM_sf"/>
</dbReference>
<dbReference type="InterPro" id="IPR038081">
    <property type="entry name" value="CalX-like_sf"/>
</dbReference>
<feature type="transmembrane region" description="Helical" evidence="7">
    <location>
        <begin position="450"/>
        <end position="471"/>
    </location>
</feature>
<evidence type="ECO:0000259" key="8">
    <source>
        <dbReference type="PROSITE" id="PS50929"/>
    </source>
</evidence>
<dbReference type="Gene3D" id="1.20.1560.10">
    <property type="entry name" value="ABC transporter type 1, transmembrane domain"/>
    <property type="match status" value="1"/>
</dbReference>
<protein>
    <submittedName>
        <fullName evidence="9">Abcb9 protein</fullName>
    </submittedName>
</protein>
<evidence type="ECO:0000313" key="9">
    <source>
        <dbReference type="EMBL" id="CAE7162766.1"/>
    </source>
</evidence>
<dbReference type="PROSITE" id="PS50929">
    <property type="entry name" value="ABC_TM1F"/>
    <property type="match status" value="1"/>
</dbReference>
<evidence type="ECO:0000256" key="6">
    <source>
        <dbReference type="ARBA" id="ARBA00023136"/>
    </source>
</evidence>
<dbReference type="Proteomes" id="UP000601435">
    <property type="component" value="Unassembled WGS sequence"/>
</dbReference>
<dbReference type="Gene3D" id="2.60.40.2030">
    <property type="match status" value="1"/>
</dbReference>
<reference evidence="9" key="1">
    <citation type="submission" date="2021-02" db="EMBL/GenBank/DDBJ databases">
        <authorList>
            <person name="Dougan E. K."/>
            <person name="Rhodes N."/>
            <person name="Thang M."/>
            <person name="Chan C."/>
        </authorList>
    </citation>
    <scope>NUCLEOTIDE SEQUENCE</scope>
</reference>
<accession>A0A812IW05</accession>
<dbReference type="SUPFAM" id="SSF52540">
    <property type="entry name" value="P-loop containing nucleoside triphosphate hydrolases"/>
    <property type="match status" value="1"/>
</dbReference>
<proteinExistence type="predicted"/>
<feature type="transmembrane region" description="Helical" evidence="7">
    <location>
        <begin position="220"/>
        <end position="243"/>
    </location>
</feature>
<dbReference type="InterPro" id="IPR011527">
    <property type="entry name" value="ABC1_TM_dom"/>
</dbReference>
<dbReference type="InterPro" id="IPR003644">
    <property type="entry name" value="Calx_beta"/>
</dbReference>
<evidence type="ECO:0000256" key="5">
    <source>
        <dbReference type="ARBA" id="ARBA00022989"/>
    </source>
</evidence>
<keyword evidence="4" id="KW-0106">Calcium</keyword>